<comment type="caution">
    <text evidence="2">The sequence shown here is derived from an EMBL/GenBank/DDBJ whole genome shotgun (WGS) entry which is preliminary data.</text>
</comment>
<reference evidence="3" key="1">
    <citation type="submission" date="2017-09" db="EMBL/GenBank/DDBJ databases">
        <title>Depth-based differentiation of microbial function through sediment-hosted aquifers and enrichment of novel symbionts in the deep terrestrial subsurface.</title>
        <authorList>
            <person name="Probst A.J."/>
            <person name="Ladd B."/>
            <person name="Jarett J.K."/>
            <person name="Geller-Mcgrath D.E."/>
            <person name="Sieber C.M.K."/>
            <person name="Emerson J.B."/>
            <person name="Anantharaman K."/>
            <person name="Thomas B.C."/>
            <person name="Malmstrom R."/>
            <person name="Stieglmeier M."/>
            <person name="Klingl A."/>
            <person name="Woyke T."/>
            <person name="Ryan C.M."/>
            <person name="Banfield J.F."/>
        </authorList>
    </citation>
    <scope>NUCLEOTIDE SEQUENCE [LARGE SCALE GENOMIC DNA]</scope>
</reference>
<gene>
    <name evidence="2" type="ORF">COU03_00700</name>
</gene>
<proteinExistence type="predicted"/>
<keyword evidence="1" id="KW-1133">Transmembrane helix</keyword>
<accession>A0A2H0V094</accession>
<dbReference type="EMBL" id="PFAV01000012">
    <property type="protein sequence ID" value="PIR91750.1"/>
    <property type="molecule type" value="Genomic_DNA"/>
</dbReference>
<dbReference type="AlphaFoldDB" id="A0A2H0V094"/>
<evidence type="ECO:0000313" key="2">
    <source>
        <dbReference type="EMBL" id="PIR91750.1"/>
    </source>
</evidence>
<dbReference type="Proteomes" id="UP000228906">
    <property type="component" value="Unassembled WGS sequence"/>
</dbReference>
<keyword evidence="1" id="KW-0812">Transmembrane</keyword>
<keyword evidence="1" id="KW-0472">Membrane</keyword>
<evidence type="ECO:0000313" key="3">
    <source>
        <dbReference type="Proteomes" id="UP000228906"/>
    </source>
</evidence>
<organism evidence="2 3">
    <name type="scientific">bacterium (Candidatus Gribaldobacteria) CG10_big_fil_rev_8_21_14_0_10_41_12</name>
    <dbReference type="NCBI Taxonomy" id="2014277"/>
    <lineage>
        <taxon>Bacteria</taxon>
        <taxon>Candidatus Gribaldobacteria</taxon>
    </lineage>
</organism>
<protein>
    <submittedName>
        <fullName evidence="2">Uncharacterized protein</fullName>
    </submittedName>
</protein>
<feature type="transmembrane region" description="Helical" evidence="1">
    <location>
        <begin position="6"/>
        <end position="24"/>
    </location>
</feature>
<evidence type="ECO:0000256" key="1">
    <source>
        <dbReference type="SAM" id="Phobius"/>
    </source>
</evidence>
<sequence>MNKKQLSLLIITLFILLGGTFYWFQWRPTQIKKNCYAEAKEKAISLLGKKVADEPSQYSDMAKTGNYFLKDDFQFLYQNCLRAHGLEK</sequence>
<name>A0A2H0V094_9BACT</name>